<evidence type="ECO:0000256" key="1">
    <source>
        <dbReference type="ARBA" id="ARBA00022737"/>
    </source>
</evidence>
<dbReference type="SMART" id="SM00530">
    <property type="entry name" value="HTH_XRE"/>
    <property type="match status" value="1"/>
</dbReference>
<dbReference type="PANTHER" id="PTHR47485:SF1">
    <property type="entry name" value="THYLAKOID LUMENAL 17.4 KDA PROTEIN, CHLOROPLASTIC"/>
    <property type="match status" value="1"/>
</dbReference>
<name>A0A556MN15_9FLAO</name>
<dbReference type="Pfam" id="PF13599">
    <property type="entry name" value="Pentapeptide_4"/>
    <property type="match status" value="1"/>
</dbReference>
<feature type="compositionally biased region" description="Polar residues" evidence="2">
    <location>
        <begin position="73"/>
        <end position="87"/>
    </location>
</feature>
<feature type="region of interest" description="Disordered" evidence="2">
    <location>
        <begin position="73"/>
        <end position="95"/>
    </location>
</feature>
<dbReference type="SUPFAM" id="SSF141571">
    <property type="entry name" value="Pentapeptide repeat-like"/>
    <property type="match status" value="2"/>
</dbReference>
<dbReference type="Proteomes" id="UP000316008">
    <property type="component" value="Unassembled WGS sequence"/>
</dbReference>
<dbReference type="GO" id="GO:0003677">
    <property type="term" value="F:DNA binding"/>
    <property type="evidence" value="ECO:0007669"/>
    <property type="project" value="InterPro"/>
</dbReference>
<sequence>MLSTKTIGDKITEARKKSSISQAGLAELLFISPQAVGKWERGESMPDIITLNRLAEILQVDLNYFSEGFQSASSPGEKSAESIQSPAGKQKQEKKLNWNMSKGSWADADFSGLKNLNEKFSSSHMKNCKFIGSDLSGLQLSDNHVMSCDFSQSDLSNSRLKSSHMTQNQFRECLWNGTEFSGSYISGCDFTGTDFSEAVFKSGGIEKSTLDQAHWKHTTFQGMYLADLVFEGMIEDCCFELCAFKRVTFQNAVLTNTFFKNKSLKQVKFINCQADRMTYEFLKNGKADLSGVELVNM</sequence>
<keyword evidence="1" id="KW-0677">Repeat</keyword>
<dbReference type="InterPro" id="IPR001646">
    <property type="entry name" value="5peptide_repeat"/>
</dbReference>
<dbReference type="RefSeq" id="WP_144334143.1">
    <property type="nucleotide sequence ID" value="NZ_VLPL01000008.1"/>
</dbReference>
<proteinExistence type="predicted"/>
<reference evidence="4 5" key="1">
    <citation type="submission" date="2019-07" db="EMBL/GenBank/DDBJ databases">
        <authorList>
            <person name="Huq M.A."/>
        </authorList>
    </citation>
    <scope>NUCLEOTIDE SEQUENCE [LARGE SCALE GENOMIC DNA]</scope>
    <source>
        <strain evidence="4 5">MAH-3</strain>
    </source>
</reference>
<organism evidence="4 5">
    <name type="scientific">Fluviicola chungangensis</name>
    <dbReference type="NCBI Taxonomy" id="2597671"/>
    <lineage>
        <taxon>Bacteria</taxon>
        <taxon>Pseudomonadati</taxon>
        <taxon>Bacteroidota</taxon>
        <taxon>Flavobacteriia</taxon>
        <taxon>Flavobacteriales</taxon>
        <taxon>Crocinitomicaceae</taxon>
        <taxon>Fluviicola</taxon>
    </lineage>
</organism>
<dbReference type="CDD" id="cd00093">
    <property type="entry name" value="HTH_XRE"/>
    <property type="match status" value="1"/>
</dbReference>
<gene>
    <name evidence="4" type="ORF">FO442_15580</name>
</gene>
<dbReference type="PROSITE" id="PS50943">
    <property type="entry name" value="HTH_CROC1"/>
    <property type="match status" value="1"/>
</dbReference>
<dbReference type="InterPro" id="IPR010982">
    <property type="entry name" value="Lambda_DNA-bd_dom_sf"/>
</dbReference>
<evidence type="ECO:0000259" key="3">
    <source>
        <dbReference type="PROSITE" id="PS50943"/>
    </source>
</evidence>
<evidence type="ECO:0000313" key="4">
    <source>
        <dbReference type="EMBL" id="TSJ41331.1"/>
    </source>
</evidence>
<feature type="domain" description="HTH cro/C1-type" evidence="3">
    <location>
        <begin position="11"/>
        <end position="65"/>
    </location>
</feature>
<dbReference type="AlphaFoldDB" id="A0A556MN15"/>
<evidence type="ECO:0000313" key="5">
    <source>
        <dbReference type="Proteomes" id="UP000316008"/>
    </source>
</evidence>
<comment type="caution">
    <text evidence="4">The sequence shown here is derived from an EMBL/GenBank/DDBJ whole genome shotgun (WGS) entry which is preliminary data.</text>
</comment>
<dbReference type="Pfam" id="PF01381">
    <property type="entry name" value="HTH_3"/>
    <property type="match status" value="1"/>
</dbReference>
<keyword evidence="5" id="KW-1185">Reference proteome</keyword>
<evidence type="ECO:0000256" key="2">
    <source>
        <dbReference type="SAM" id="MobiDB-lite"/>
    </source>
</evidence>
<dbReference type="InterPro" id="IPR001387">
    <property type="entry name" value="Cro/C1-type_HTH"/>
</dbReference>
<dbReference type="OrthoDB" id="9812495at2"/>
<protein>
    <submittedName>
        <fullName evidence="4">Helix-turn-helix domain-containing protein</fullName>
    </submittedName>
</protein>
<dbReference type="EMBL" id="VLPL01000008">
    <property type="protein sequence ID" value="TSJ41331.1"/>
    <property type="molecule type" value="Genomic_DNA"/>
</dbReference>
<dbReference type="SUPFAM" id="SSF47413">
    <property type="entry name" value="lambda repressor-like DNA-binding domains"/>
    <property type="match status" value="1"/>
</dbReference>
<accession>A0A556MN15</accession>
<dbReference type="Gene3D" id="2.160.20.80">
    <property type="entry name" value="E3 ubiquitin-protein ligase SopA"/>
    <property type="match status" value="2"/>
</dbReference>
<dbReference type="PANTHER" id="PTHR47485">
    <property type="entry name" value="THYLAKOID LUMENAL 17.4 KDA PROTEIN, CHLOROPLASTIC"/>
    <property type="match status" value="1"/>
</dbReference>
<dbReference type="Gene3D" id="1.10.260.40">
    <property type="entry name" value="lambda repressor-like DNA-binding domains"/>
    <property type="match status" value="1"/>
</dbReference>